<feature type="compositionally biased region" description="Low complexity" evidence="1">
    <location>
        <begin position="203"/>
        <end position="212"/>
    </location>
</feature>
<feature type="region of interest" description="Disordered" evidence="1">
    <location>
        <begin position="130"/>
        <end position="212"/>
    </location>
</feature>
<keyword evidence="2" id="KW-0732">Signal</keyword>
<dbReference type="AlphaFoldDB" id="A0A1I8BWB4"/>
<evidence type="ECO:0000313" key="3">
    <source>
        <dbReference type="Proteomes" id="UP000095281"/>
    </source>
</evidence>
<feature type="signal peptide" evidence="2">
    <location>
        <begin position="1"/>
        <end position="20"/>
    </location>
</feature>
<organism evidence="3 4">
    <name type="scientific">Meloidogyne hapla</name>
    <name type="common">Root-knot nematode worm</name>
    <dbReference type="NCBI Taxonomy" id="6305"/>
    <lineage>
        <taxon>Eukaryota</taxon>
        <taxon>Metazoa</taxon>
        <taxon>Ecdysozoa</taxon>
        <taxon>Nematoda</taxon>
        <taxon>Chromadorea</taxon>
        <taxon>Rhabditida</taxon>
        <taxon>Tylenchina</taxon>
        <taxon>Tylenchomorpha</taxon>
        <taxon>Tylenchoidea</taxon>
        <taxon>Meloidogynidae</taxon>
        <taxon>Meloidogyninae</taxon>
        <taxon>Meloidogyne</taxon>
    </lineage>
</organism>
<evidence type="ECO:0000313" key="4">
    <source>
        <dbReference type="WBParaSite" id="MhA1_Contig635.frz3.gene4"/>
    </source>
</evidence>
<feature type="chain" id="PRO_5009316223" evidence="2">
    <location>
        <begin position="21"/>
        <end position="212"/>
    </location>
</feature>
<feature type="compositionally biased region" description="Gly residues" evidence="1">
    <location>
        <begin position="136"/>
        <end position="147"/>
    </location>
</feature>
<proteinExistence type="predicted"/>
<dbReference type="Proteomes" id="UP000095281">
    <property type="component" value="Unplaced"/>
</dbReference>
<protein>
    <submittedName>
        <fullName evidence="4">Uncharacterized protein</fullName>
    </submittedName>
</protein>
<feature type="compositionally biased region" description="Gly residues" evidence="1">
    <location>
        <begin position="76"/>
        <end position="93"/>
    </location>
</feature>
<accession>A0A1I8BWB4</accession>
<evidence type="ECO:0000256" key="2">
    <source>
        <dbReference type="SAM" id="SignalP"/>
    </source>
</evidence>
<evidence type="ECO:0000256" key="1">
    <source>
        <dbReference type="SAM" id="MobiDB-lite"/>
    </source>
</evidence>
<sequence length="212" mass="22348">MLKNFISFLILVIFIQENFGGSMGYGQEINNQPFGYTPDGLGGEGYGREGNNGGYEDRFRGGGFGRGTGEGERSGFNGGFGNGGQLGDGGFLGGRQQEENDENEGGRLGIEEFQGGERFKRGFLGGRRSEGIEGELNGGPNGGGLNAGGESLEGQGRGFPRAFQRGEGQRGEIPSGGRPQRSAGFGHYGHHQHHGHHGHHTKSSTPTTTTTN</sequence>
<keyword evidence="3" id="KW-1185">Reference proteome</keyword>
<reference evidence="4" key="1">
    <citation type="submission" date="2016-11" db="UniProtKB">
        <authorList>
            <consortium name="WormBaseParasite"/>
        </authorList>
    </citation>
    <scope>IDENTIFICATION</scope>
</reference>
<feature type="compositionally biased region" description="Basic residues" evidence="1">
    <location>
        <begin position="188"/>
        <end position="202"/>
    </location>
</feature>
<name>A0A1I8BWB4_MELHA</name>
<dbReference type="WBParaSite" id="MhA1_Contig635.frz3.gene4">
    <property type="protein sequence ID" value="MhA1_Contig635.frz3.gene4"/>
    <property type="gene ID" value="MhA1_Contig635.frz3.gene4"/>
</dbReference>
<feature type="compositionally biased region" description="Gly residues" evidence="1">
    <location>
        <begin position="40"/>
        <end position="53"/>
    </location>
</feature>
<feature type="region of interest" description="Disordered" evidence="1">
    <location>
        <begin position="36"/>
        <end position="114"/>
    </location>
</feature>